<accession>A0A0G4IL13</accession>
<dbReference type="Proteomes" id="UP000290189">
    <property type="component" value="Unassembled WGS sequence"/>
</dbReference>
<dbReference type="Proteomes" id="UP000039324">
    <property type="component" value="Unassembled WGS sequence"/>
</dbReference>
<proteinExistence type="predicted"/>
<evidence type="ECO:0000313" key="4">
    <source>
        <dbReference type="Proteomes" id="UP000039324"/>
    </source>
</evidence>
<sequence>MAFYEAGGVVQRCACKFWEDNEDEDRLSGVAGYPRRRPARHPHNDDDDDDILDDLVRVHERMYRFQMRPGRHVQRPGWFMYVPSLLYR</sequence>
<gene>
    <name evidence="2" type="ORF">PBRA_004631</name>
    <name evidence="3" type="ORF">PLBR_LOCUS724</name>
</gene>
<dbReference type="AlphaFoldDB" id="A0A0G4IL13"/>
<keyword evidence="4" id="KW-1185">Reference proteome</keyword>
<keyword evidence="3" id="KW-0496">Mitochondrion</keyword>
<evidence type="ECO:0000313" key="5">
    <source>
        <dbReference type="Proteomes" id="UP000290189"/>
    </source>
</evidence>
<evidence type="ECO:0000256" key="1">
    <source>
        <dbReference type="SAM" id="MobiDB-lite"/>
    </source>
</evidence>
<evidence type="ECO:0000313" key="3">
    <source>
        <dbReference type="EMBL" id="SPQ93509.1"/>
    </source>
</evidence>
<evidence type="ECO:0000313" key="2">
    <source>
        <dbReference type="EMBL" id="CEO95941.1"/>
    </source>
</evidence>
<dbReference type="EMBL" id="CDSF01000046">
    <property type="protein sequence ID" value="CEO95941.1"/>
    <property type="molecule type" value="Genomic_DNA"/>
</dbReference>
<dbReference type="EMBL" id="OVEO01000001">
    <property type="protein sequence ID" value="SPQ93509.1"/>
    <property type="molecule type" value="Genomic_DNA"/>
</dbReference>
<reference evidence="3 5" key="2">
    <citation type="submission" date="2018-03" db="EMBL/GenBank/DDBJ databases">
        <authorList>
            <person name="Fogelqvist J."/>
        </authorList>
    </citation>
    <scope>NUCLEOTIDE SEQUENCE [LARGE SCALE GENOMIC DNA]</scope>
</reference>
<organism evidence="2 4">
    <name type="scientific">Plasmodiophora brassicae</name>
    <name type="common">Clubroot disease agent</name>
    <dbReference type="NCBI Taxonomy" id="37360"/>
    <lineage>
        <taxon>Eukaryota</taxon>
        <taxon>Sar</taxon>
        <taxon>Rhizaria</taxon>
        <taxon>Endomyxa</taxon>
        <taxon>Phytomyxea</taxon>
        <taxon>Plasmodiophorida</taxon>
        <taxon>Plasmodiophoridae</taxon>
        <taxon>Plasmodiophora</taxon>
    </lineage>
</organism>
<reference evidence="2 4" key="1">
    <citation type="submission" date="2015-02" db="EMBL/GenBank/DDBJ databases">
        <authorList>
            <person name="Chooi Y.-H."/>
        </authorList>
    </citation>
    <scope>NUCLEOTIDE SEQUENCE [LARGE SCALE GENOMIC DNA]</scope>
    <source>
        <strain evidence="2">E3</strain>
    </source>
</reference>
<feature type="region of interest" description="Disordered" evidence="1">
    <location>
        <begin position="29"/>
        <end position="50"/>
    </location>
</feature>
<name>A0A0G4IL13_PLABS</name>
<protein>
    <submittedName>
        <fullName evidence="2">Uncharacterized protein</fullName>
    </submittedName>
</protein>
<geneLocation type="mitochondrion" evidence="3"/>